<feature type="chain" id="PRO_5045414647" evidence="2">
    <location>
        <begin position="19"/>
        <end position="144"/>
    </location>
</feature>
<keyword evidence="5" id="KW-1185">Reference proteome</keyword>
<organism evidence="4 5">
    <name type="scientific">Sediminicola luteus</name>
    <dbReference type="NCBI Taxonomy" id="319238"/>
    <lineage>
        <taxon>Bacteria</taxon>
        <taxon>Pseudomonadati</taxon>
        <taxon>Bacteroidota</taxon>
        <taxon>Flavobacteriia</taxon>
        <taxon>Flavobacteriales</taxon>
        <taxon>Flavobacteriaceae</taxon>
        <taxon>Sediminicola</taxon>
    </lineage>
</organism>
<feature type="signal peptide" evidence="2">
    <location>
        <begin position="1"/>
        <end position="18"/>
    </location>
</feature>
<comment type="caution">
    <text evidence="4">The sequence shown here is derived from an EMBL/GenBank/DDBJ whole genome shotgun (WGS) entry which is preliminary data.</text>
</comment>
<dbReference type="InterPro" id="IPR051099">
    <property type="entry name" value="AGR/TXD"/>
</dbReference>
<evidence type="ECO:0000313" key="5">
    <source>
        <dbReference type="Proteomes" id="UP001549773"/>
    </source>
</evidence>
<dbReference type="Pfam" id="PF13899">
    <property type="entry name" value="Thioredoxin_7"/>
    <property type="match status" value="1"/>
</dbReference>
<protein>
    <submittedName>
        <fullName evidence="4">Thioredoxin family protein</fullName>
    </submittedName>
</protein>
<dbReference type="PANTHER" id="PTHR15337">
    <property type="entry name" value="ANTERIOR GRADIENT PROTEIN-RELATED"/>
    <property type="match status" value="1"/>
</dbReference>
<name>A0ABV2TTF0_9FLAO</name>
<evidence type="ECO:0000256" key="1">
    <source>
        <dbReference type="ARBA" id="ARBA00022729"/>
    </source>
</evidence>
<dbReference type="Gene3D" id="3.40.30.10">
    <property type="entry name" value="Glutaredoxin"/>
    <property type="match status" value="1"/>
</dbReference>
<proteinExistence type="predicted"/>
<feature type="domain" description="Thioredoxin" evidence="3">
    <location>
        <begin position="5"/>
        <end position="144"/>
    </location>
</feature>
<keyword evidence="1 2" id="KW-0732">Signal</keyword>
<evidence type="ECO:0000256" key="2">
    <source>
        <dbReference type="SAM" id="SignalP"/>
    </source>
</evidence>
<reference evidence="4 5" key="1">
    <citation type="submission" date="2024-07" db="EMBL/GenBank/DDBJ databases">
        <title>The genome sequence of type strain Sediminicola luteus GDMCC 1.2596T.</title>
        <authorList>
            <person name="Liu Y."/>
        </authorList>
    </citation>
    <scope>NUCLEOTIDE SEQUENCE [LARGE SCALE GENOMIC DNA]</scope>
    <source>
        <strain evidence="4 5">GDMCC 1.2596</strain>
    </source>
</reference>
<accession>A0ABV2TTF0</accession>
<dbReference type="PANTHER" id="PTHR15337:SF11">
    <property type="entry name" value="THIOREDOXIN DOMAIN-CONTAINING PROTEIN"/>
    <property type="match status" value="1"/>
</dbReference>
<dbReference type="RefSeq" id="WP_354617019.1">
    <property type="nucleotide sequence ID" value="NZ_JBEWYP010000001.1"/>
</dbReference>
<evidence type="ECO:0000313" key="4">
    <source>
        <dbReference type="EMBL" id="MET7028157.1"/>
    </source>
</evidence>
<sequence length="144" mass="16717">MRKLLFIWLLYLPVTVCAQEWTDDFIDAMAIAQKENKPIILVFSGSDWCAPCIKLDREIWQSDEFKSYAKENYVLYKADFPRKKENKLEIDRATQNKFLADNYNPKGYFPLVLVLGKQGNIMGQTGYQETSPKAYITLLNSFGK</sequence>
<dbReference type="PROSITE" id="PS51352">
    <property type="entry name" value="THIOREDOXIN_2"/>
    <property type="match status" value="1"/>
</dbReference>
<gene>
    <name evidence="4" type="ORF">ABXZ32_02050</name>
</gene>
<dbReference type="Proteomes" id="UP001549773">
    <property type="component" value="Unassembled WGS sequence"/>
</dbReference>
<dbReference type="EMBL" id="JBEWYP010000001">
    <property type="protein sequence ID" value="MET7028157.1"/>
    <property type="molecule type" value="Genomic_DNA"/>
</dbReference>
<dbReference type="SUPFAM" id="SSF52833">
    <property type="entry name" value="Thioredoxin-like"/>
    <property type="match status" value="1"/>
</dbReference>
<dbReference type="InterPro" id="IPR013766">
    <property type="entry name" value="Thioredoxin_domain"/>
</dbReference>
<dbReference type="InterPro" id="IPR036249">
    <property type="entry name" value="Thioredoxin-like_sf"/>
</dbReference>
<evidence type="ECO:0000259" key="3">
    <source>
        <dbReference type="PROSITE" id="PS51352"/>
    </source>
</evidence>